<dbReference type="AlphaFoldDB" id="A0A133Q9B2"/>
<keyword evidence="1" id="KW-1133">Transmembrane helix</keyword>
<evidence type="ECO:0000313" key="2">
    <source>
        <dbReference type="EMBL" id="KXA39465.1"/>
    </source>
</evidence>
<feature type="transmembrane region" description="Helical" evidence="1">
    <location>
        <begin position="345"/>
        <end position="363"/>
    </location>
</feature>
<feature type="transmembrane region" description="Helical" evidence="1">
    <location>
        <begin position="163"/>
        <end position="181"/>
    </location>
</feature>
<dbReference type="Proteomes" id="UP000070533">
    <property type="component" value="Unassembled WGS sequence"/>
</dbReference>
<feature type="transmembrane region" description="Helical" evidence="1">
    <location>
        <begin position="138"/>
        <end position="157"/>
    </location>
</feature>
<dbReference type="PATRIC" id="fig|28128.5.peg.1324"/>
<keyword evidence="1" id="KW-0812">Transmembrane</keyword>
<name>A0A133Q9B2_9BACT</name>
<feature type="transmembrane region" description="Helical" evidence="1">
    <location>
        <begin position="81"/>
        <end position="99"/>
    </location>
</feature>
<evidence type="ECO:0000313" key="3">
    <source>
        <dbReference type="Proteomes" id="UP000070533"/>
    </source>
</evidence>
<feature type="transmembrane region" description="Helical" evidence="1">
    <location>
        <begin position="423"/>
        <end position="441"/>
    </location>
</feature>
<sequence>MSALGIFKVKKEERWLALAMLLVFISFNALLIGSHYGVYTMGAHDGFWTIFTKNFRMSGYDNWSWITISGMRIHFETSRHPLYLTFLYPMYLLNHWLIYNVGTNFAVFFMAFVIVMSAFYSVIFMYRILREVLQLSRFDATLLTLLMFSFAHVMVPTMVPDHFIISMMLLLMTFYISGMKMRKSRLLRPWQTAVLLFFTAGMATSNGIKTLIASLFTNGKRTFHPKFILLGILLPAAILVGIQQWQYYALEVPQKEVIRNIEIKSKQKNPEKVKSYTKQRTEWLNQHTGENMSEGVIGKLMDISTPRMETLIENFFGESIQLHQQHLLKDVSWDRPIFVKYNWTANYIIEGIIVLLFILGGFIGRRERFFQMLLLCFSCDIALHLILGFGINEVYIMTAGWIFIIPIAFAYLLQILAFAPRRIFRFLLLALTAWLWVYNGGQIIDYLI</sequence>
<keyword evidence="3" id="KW-1185">Reference proteome</keyword>
<organism evidence="2 3">
    <name type="scientific">Prevotella corporis</name>
    <dbReference type="NCBI Taxonomy" id="28128"/>
    <lineage>
        <taxon>Bacteria</taxon>
        <taxon>Pseudomonadati</taxon>
        <taxon>Bacteroidota</taxon>
        <taxon>Bacteroidia</taxon>
        <taxon>Bacteroidales</taxon>
        <taxon>Prevotellaceae</taxon>
        <taxon>Prevotella</taxon>
    </lineage>
</organism>
<comment type="caution">
    <text evidence="2">The sequence shown here is derived from an EMBL/GenBank/DDBJ whole genome shotgun (WGS) entry which is preliminary data.</text>
</comment>
<feature type="transmembrane region" description="Helical" evidence="1">
    <location>
        <begin position="394"/>
        <end position="417"/>
    </location>
</feature>
<feature type="transmembrane region" description="Helical" evidence="1">
    <location>
        <begin position="193"/>
        <end position="216"/>
    </location>
</feature>
<evidence type="ECO:0008006" key="4">
    <source>
        <dbReference type="Google" id="ProtNLM"/>
    </source>
</evidence>
<feature type="transmembrane region" description="Helical" evidence="1">
    <location>
        <begin position="105"/>
        <end position="126"/>
    </location>
</feature>
<feature type="transmembrane region" description="Helical" evidence="1">
    <location>
        <begin position="15"/>
        <end position="33"/>
    </location>
</feature>
<reference evidence="3" key="1">
    <citation type="submission" date="2016-01" db="EMBL/GenBank/DDBJ databases">
        <authorList>
            <person name="Mitreva M."/>
            <person name="Pepin K.H."/>
            <person name="Mihindukulasuriya K.A."/>
            <person name="Fulton R."/>
            <person name="Fronick C."/>
            <person name="O'Laughlin M."/>
            <person name="Miner T."/>
            <person name="Herter B."/>
            <person name="Rosa B.A."/>
            <person name="Cordes M."/>
            <person name="Tomlinson C."/>
            <person name="Wollam A."/>
            <person name="Palsikar V.B."/>
            <person name="Mardis E.R."/>
            <person name="Wilson R.K."/>
        </authorList>
    </citation>
    <scope>NUCLEOTIDE SEQUENCE [LARGE SCALE GENOMIC DNA]</scope>
    <source>
        <strain evidence="3">MJR7716</strain>
    </source>
</reference>
<feature type="transmembrane region" description="Helical" evidence="1">
    <location>
        <begin position="228"/>
        <end position="250"/>
    </location>
</feature>
<keyword evidence="1" id="KW-0472">Membrane</keyword>
<dbReference type="eggNOG" id="ENOG50332RX">
    <property type="taxonomic scope" value="Bacteria"/>
</dbReference>
<dbReference type="InterPro" id="IPR045726">
    <property type="entry name" value="DUF6080"/>
</dbReference>
<dbReference type="STRING" id="28128.HMPREF3226_01300"/>
<dbReference type="Pfam" id="PF19558">
    <property type="entry name" value="DUF6080"/>
    <property type="match status" value="1"/>
</dbReference>
<accession>A0A133Q9B2</accession>
<evidence type="ECO:0000256" key="1">
    <source>
        <dbReference type="SAM" id="Phobius"/>
    </source>
</evidence>
<dbReference type="RefSeq" id="WP_060940642.1">
    <property type="nucleotide sequence ID" value="NZ_JABUXP010000004.1"/>
</dbReference>
<dbReference type="EMBL" id="LRQG01000092">
    <property type="protein sequence ID" value="KXA39465.1"/>
    <property type="molecule type" value="Genomic_DNA"/>
</dbReference>
<dbReference type="OrthoDB" id="996712at2"/>
<protein>
    <recommendedName>
        <fullName evidence="4">Glycosyltransferase RgtA/B/C/D-like domain-containing protein</fullName>
    </recommendedName>
</protein>
<feature type="transmembrane region" description="Helical" evidence="1">
    <location>
        <begin position="369"/>
        <end position="387"/>
    </location>
</feature>
<proteinExistence type="predicted"/>
<gene>
    <name evidence="2" type="ORF">HMPREF3226_01300</name>
</gene>